<dbReference type="EMBL" id="JALJRB010000022">
    <property type="protein sequence ID" value="MCJ8502181.1"/>
    <property type="molecule type" value="Genomic_DNA"/>
</dbReference>
<keyword evidence="1" id="KW-0732">Signal</keyword>
<dbReference type="PANTHER" id="PTHR21666">
    <property type="entry name" value="PEPTIDASE-RELATED"/>
    <property type="match status" value="1"/>
</dbReference>
<evidence type="ECO:0000313" key="3">
    <source>
        <dbReference type="EMBL" id="MCJ8502181.1"/>
    </source>
</evidence>
<evidence type="ECO:0000313" key="4">
    <source>
        <dbReference type="Proteomes" id="UP001165427"/>
    </source>
</evidence>
<dbReference type="SUPFAM" id="SSF51261">
    <property type="entry name" value="Duplicated hybrid motif"/>
    <property type="match status" value="1"/>
</dbReference>
<dbReference type="RefSeq" id="WP_246912501.1">
    <property type="nucleotide sequence ID" value="NZ_JALJRB010000022.1"/>
</dbReference>
<dbReference type="Proteomes" id="UP001165427">
    <property type="component" value="Unassembled WGS sequence"/>
</dbReference>
<dbReference type="Gene3D" id="2.70.70.10">
    <property type="entry name" value="Glucose Permease (Domain IIA)"/>
    <property type="match status" value="1"/>
</dbReference>
<dbReference type="InterPro" id="IPR050570">
    <property type="entry name" value="Cell_wall_metabolism_enzyme"/>
</dbReference>
<evidence type="ECO:0000259" key="2">
    <source>
        <dbReference type="Pfam" id="PF01551"/>
    </source>
</evidence>
<dbReference type="AlphaFoldDB" id="A0AA41R766"/>
<reference evidence="3" key="1">
    <citation type="submission" date="2022-04" db="EMBL/GenBank/DDBJ databases">
        <title>Desulfatitalea alkaliphila sp. nov., a novel anaerobic sulfate-reducing bacterium isolated from terrestrial mud volcano, Taman Peninsula, Russia.</title>
        <authorList>
            <person name="Khomyakova M.A."/>
            <person name="Merkel A.Y."/>
            <person name="Slobodkin A.I."/>
        </authorList>
    </citation>
    <scope>NUCLEOTIDE SEQUENCE</scope>
    <source>
        <strain evidence="3">M08but</strain>
    </source>
</reference>
<comment type="caution">
    <text evidence="3">The sequence shown here is derived from an EMBL/GenBank/DDBJ whole genome shotgun (WGS) entry which is preliminary data.</text>
</comment>
<gene>
    <name evidence="3" type="ORF">MRX98_16475</name>
</gene>
<feature type="domain" description="M23ase beta-sheet core" evidence="2">
    <location>
        <begin position="339"/>
        <end position="433"/>
    </location>
</feature>
<dbReference type="CDD" id="cd12797">
    <property type="entry name" value="M23_peptidase"/>
    <property type="match status" value="1"/>
</dbReference>
<evidence type="ECO:0000256" key="1">
    <source>
        <dbReference type="ARBA" id="ARBA00022729"/>
    </source>
</evidence>
<keyword evidence="4" id="KW-1185">Reference proteome</keyword>
<proteinExistence type="predicted"/>
<protein>
    <submittedName>
        <fullName evidence="3">M23 family metallopeptidase</fullName>
    </submittedName>
</protein>
<dbReference type="PANTHER" id="PTHR21666:SF289">
    <property type="entry name" value="L-ALA--D-GLU ENDOPEPTIDASE"/>
    <property type="match status" value="1"/>
</dbReference>
<dbReference type="Pfam" id="PF01551">
    <property type="entry name" value="Peptidase_M23"/>
    <property type="match status" value="1"/>
</dbReference>
<accession>A0AA41R766</accession>
<name>A0AA41R766_9BACT</name>
<dbReference type="InterPro" id="IPR011055">
    <property type="entry name" value="Dup_hybrid_motif"/>
</dbReference>
<organism evidence="3 4">
    <name type="scientific">Desulfatitalea alkaliphila</name>
    <dbReference type="NCBI Taxonomy" id="2929485"/>
    <lineage>
        <taxon>Bacteria</taxon>
        <taxon>Pseudomonadati</taxon>
        <taxon>Thermodesulfobacteriota</taxon>
        <taxon>Desulfobacteria</taxon>
        <taxon>Desulfobacterales</taxon>
        <taxon>Desulfosarcinaceae</taxon>
        <taxon>Desulfatitalea</taxon>
    </lineage>
</organism>
<dbReference type="GO" id="GO:0004222">
    <property type="term" value="F:metalloendopeptidase activity"/>
    <property type="evidence" value="ECO:0007669"/>
    <property type="project" value="TreeGrafter"/>
</dbReference>
<dbReference type="InterPro" id="IPR016047">
    <property type="entry name" value="M23ase_b-sheet_dom"/>
</dbReference>
<sequence>MNPKKNTPRRWPWALLVLLIVALAVFLFFRMEGRPPTVTPAMDRTALGAEQTLEIAVADPKSGIRSVRIAMATEDREVAILERTFPSAGIWAGGAVRETTVAVPIHPRELGIADGPAMLRLEVRDYSLRGWGKGNLNLVETPVRIDTRPPAIEVLSRQHNVAQGGAGLVVYRLSEPCPVSGVMVDDQFYPGAAGHFEDRTIHLALFALTHEQGPGTSIHLTATDEAGNEGRAGIPHHINARRFKRDTLPISDGFLDQLMPAFFNQVDVPPGASNFDIFLEVNRKLRVDNNDAIRRIAGRSDNRIHWQGGFVQLPGAANRAGFADHRTYTYKGRVIDEQYHLGVDLASLAQAPVPAANAGRVAFADFLGIYGNTVMIDHGMGLFSLYAHLSHMAVAPDQMVGKGDVIGKTGQTGLAAGDHLHFSILVHHTFVNPLEWWDGQWVENNIAAKIAAVAKP</sequence>